<name>A0A3M6HXP4_PSEAJ</name>
<feature type="non-terminal residue" evidence="2">
    <location>
        <position position="1"/>
    </location>
</feature>
<organism evidence="2 3">
    <name type="scientific">Pseudomonas amygdali pv. tabaci</name>
    <name type="common">Pseudomonas syringae pv. tabaci</name>
    <dbReference type="NCBI Taxonomy" id="322"/>
    <lineage>
        <taxon>Bacteria</taxon>
        <taxon>Pseudomonadati</taxon>
        <taxon>Pseudomonadota</taxon>
        <taxon>Gammaproteobacteria</taxon>
        <taxon>Pseudomonadales</taxon>
        <taxon>Pseudomonadaceae</taxon>
        <taxon>Pseudomonas</taxon>
        <taxon>Pseudomonas amygdali</taxon>
    </lineage>
</organism>
<feature type="non-terminal residue" evidence="2">
    <location>
        <position position="92"/>
    </location>
</feature>
<evidence type="ECO:0000313" key="2">
    <source>
        <dbReference type="EMBL" id="RMW09696.1"/>
    </source>
</evidence>
<reference evidence="2 3" key="1">
    <citation type="submission" date="2018-08" db="EMBL/GenBank/DDBJ databases">
        <title>Recombination of ecologically and evolutionarily significant loci maintains genetic cohesion in the Pseudomonas syringae species complex.</title>
        <authorList>
            <person name="Dillon M."/>
            <person name="Thakur S."/>
            <person name="Almeida R.N.D."/>
            <person name="Weir B.S."/>
            <person name="Guttman D.S."/>
        </authorList>
    </citation>
    <scope>NUCLEOTIDE SEQUENCE [LARGE SCALE GENOMIC DNA]</scope>
    <source>
        <strain evidence="2 3">ICMP 4525</strain>
    </source>
</reference>
<proteinExistence type="predicted"/>
<dbReference type="Proteomes" id="UP000271531">
    <property type="component" value="Unassembled WGS sequence"/>
</dbReference>
<sequence>VTDPNRTDIDSTTAGTAQAAGRLDPQTAINFGTGNGGHLAFNHTDTDLQVANTLNGTGRVYAFNGNTTLSGDLTGLAGSVVVRGGRLVLSGN</sequence>
<feature type="region of interest" description="Disordered" evidence="1">
    <location>
        <begin position="1"/>
        <end position="29"/>
    </location>
</feature>
<gene>
    <name evidence="2" type="ORF">ALP03_04871</name>
</gene>
<evidence type="ECO:0000313" key="3">
    <source>
        <dbReference type="Proteomes" id="UP000271531"/>
    </source>
</evidence>
<dbReference type="AlphaFoldDB" id="A0A3M6HXP4"/>
<evidence type="ECO:0000256" key="1">
    <source>
        <dbReference type="SAM" id="MobiDB-lite"/>
    </source>
</evidence>
<dbReference type="EMBL" id="RBVA01000137">
    <property type="protein sequence ID" value="RMW09696.1"/>
    <property type="molecule type" value="Genomic_DNA"/>
</dbReference>
<protein>
    <submittedName>
        <fullName evidence="2">Autotransporter</fullName>
    </submittedName>
</protein>
<comment type="caution">
    <text evidence="2">The sequence shown here is derived from an EMBL/GenBank/DDBJ whole genome shotgun (WGS) entry which is preliminary data.</text>
</comment>
<accession>A0A3M6HXP4</accession>